<evidence type="ECO:0000259" key="9">
    <source>
        <dbReference type="PROSITE" id="PS50172"/>
    </source>
</evidence>
<comment type="caution">
    <text evidence="10">The sequence shown here is derived from an EMBL/GenBank/DDBJ whole genome shotgun (WGS) entry which is preliminary data.</text>
</comment>
<evidence type="ECO:0000313" key="10">
    <source>
        <dbReference type="EMBL" id="KII73478.1"/>
    </source>
</evidence>
<feature type="region of interest" description="Disordered" evidence="8">
    <location>
        <begin position="46"/>
        <end position="78"/>
    </location>
</feature>
<dbReference type="CDD" id="cd17752">
    <property type="entry name" value="BRCT_RFC1"/>
    <property type="match status" value="1"/>
</dbReference>
<feature type="region of interest" description="Disordered" evidence="8">
    <location>
        <begin position="1"/>
        <end position="33"/>
    </location>
</feature>
<keyword evidence="4" id="KW-0235">DNA replication</keyword>
<dbReference type="Gene3D" id="3.40.50.10190">
    <property type="entry name" value="BRCT domain"/>
    <property type="match status" value="1"/>
</dbReference>
<dbReference type="FunFam" id="3.40.50.10190:FF:000001">
    <property type="entry name" value="Replication factor C subunit 1"/>
    <property type="match status" value="1"/>
</dbReference>
<evidence type="ECO:0000256" key="8">
    <source>
        <dbReference type="SAM" id="MobiDB-lite"/>
    </source>
</evidence>
<dbReference type="Proteomes" id="UP000031668">
    <property type="component" value="Unassembled WGS sequence"/>
</dbReference>
<dbReference type="GO" id="GO:0003677">
    <property type="term" value="F:DNA binding"/>
    <property type="evidence" value="ECO:0007669"/>
    <property type="project" value="InterPro"/>
</dbReference>
<dbReference type="FunFam" id="3.40.50.300:FF:000395">
    <property type="entry name" value="Replication factor C subunit 1"/>
    <property type="match status" value="1"/>
</dbReference>
<feature type="compositionally biased region" description="Basic and acidic residues" evidence="8">
    <location>
        <begin position="9"/>
        <end position="22"/>
    </location>
</feature>
<dbReference type="GO" id="GO:0016887">
    <property type="term" value="F:ATP hydrolysis activity"/>
    <property type="evidence" value="ECO:0007669"/>
    <property type="project" value="InterPro"/>
</dbReference>
<evidence type="ECO:0000313" key="11">
    <source>
        <dbReference type="Proteomes" id="UP000031668"/>
    </source>
</evidence>
<evidence type="ECO:0000256" key="3">
    <source>
        <dbReference type="ARBA" id="ARBA00020401"/>
    </source>
</evidence>
<feature type="domain" description="BRCT" evidence="9">
    <location>
        <begin position="129"/>
        <end position="206"/>
    </location>
</feature>
<gene>
    <name evidence="10" type="ORF">RF11_02179</name>
</gene>
<dbReference type="CDD" id="cd18140">
    <property type="entry name" value="HLD_clamp_RFC"/>
    <property type="match status" value="1"/>
</dbReference>
<dbReference type="PANTHER" id="PTHR23389">
    <property type="entry name" value="CHROMOSOME TRANSMISSION FIDELITY FACTOR 18"/>
    <property type="match status" value="1"/>
</dbReference>
<evidence type="ECO:0000256" key="4">
    <source>
        <dbReference type="ARBA" id="ARBA00022705"/>
    </source>
</evidence>
<reference evidence="10 11" key="1">
    <citation type="journal article" date="2014" name="Genome Biol. Evol.">
        <title>The genome of the myxosporean Thelohanellus kitauei shows adaptations to nutrient acquisition within its fish host.</title>
        <authorList>
            <person name="Yang Y."/>
            <person name="Xiong J."/>
            <person name="Zhou Z."/>
            <person name="Huo F."/>
            <person name="Miao W."/>
            <person name="Ran C."/>
            <person name="Liu Y."/>
            <person name="Zhang J."/>
            <person name="Feng J."/>
            <person name="Wang M."/>
            <person name="Wang M."/>
            <person name="Wang L."/>
            <person name="Yao B."/>
        </authorList>
    </citation>
    <scope>NUCLEOTIDE SEQUENCE [LARGE SCALE GENOMIC DNA]</scope>
    <source>
        <strain evidence="10">Wuqing</strain>
    </source>
</reference>
<evidence type="ECO:0000256" key="5">
    <source>
        <dbReference type="ARBA" id="ARBA00022741"/>
    </source>
</evidence>
<dbReference type="SMART" id="SM00382">
    <property type="entry name" value="AAA"/>
    <property type="match status" value="1"/>
</dbReference>
<dbReference type="GO" id="GO:0003689">
    <property type="term" value="F:DNA clamp loader activity"/>
    <property type="evidence" value="ECO:0007669"/>
    <property type="project" value="InterPro"/>
</dbReference>
<feature type="compositionally biased region" description="Basic residues" evidence="8">
    <location>
        <begin position="61"/>
        <end position="74"/>
    </location>
</feature>
<keyword evidence="7" id="KW-0539">Nucleus</keyword>
<dbReference type="Gene3D" id="1.10.8.60">
    <property type="match status" value="1"/>
</dbReference>
<dbReference type="InterPro" id="IPR012178">
    <property type="entry name" value="RFC1"/>
</dbReference>
<evidence type="ECO:0000256" key="7">
    <source>
        <dbReference type="ARBA" id="ARBA00023242"/>
    </source>
</evidence>
<dbReference type="GO" id="GO:0005634">
    <property type="term" value="C:nucleus"/>
    <property type="evidence" value="ECO:0007669"/>
    <property type="project" value="UniProtKB-SubCell"/>
</dbReference>
<dbReference type="Gene3D" id="3.40.50.300">
    <property type="entry name" value="P-loop containing nucleotide triphosphate hydrolases"/>
    <property type="match status" value="1"/>
</dbReference>
<evidence type="ECO:0000256" key="6">
    <source>
        <dbReference type="ARBA" id="ARBA00022840"/>
    </source>
</evidence>
<dbReference type="AlphaFoldDB" id="A0A0C2JVM6"/>
<dbReference type="SUPFAM" id="SSF52113">
    <property type="entry name" value="BRCT domain"/>
    <property type="match status" value="1"/>
</dbReference>
<dbReference type="SMART" id="SM00292">
    <property type="entry name" value="BRCT"/>
    <property type="match status" value="1"/>
</dbReference>
<dbReference type="InterPro" id="IPR003959">
    <property type="entry name" value="ATPase_AAA_core"/>
</dbReference>
<dbReference type="InterPro" id="IPR027417">
    <property type="entry name" value="P-loop_NTPase"/>
</dbReference>
<dbReference type="Gene3D" id="1.20.272.10">
    <property type="match status" value="1"/>
</dbReference>
<dbReference type="GO" id="GO:0005663">
    <property type="term" value="C:DNA replication factor C complex"/>
    <property type="evidence" value="ECO:0007669"/>
    <property type="project" value="InterPro"/>
</dbReference>
<dbReference type="InterPro" id="IPR036420">
    <property type="entry name" value="BRCT_dom_sf"/>
</dbReference>
<dbReference type="InterPro" id="IPR001357">
    <property type="entry name" value="BRCT_dom"/>
</dbReference>
<dbReference type="SUPFAM" id="SSF48019">
    <property type="entry name" value="post-AAA+ oligomerization domain-like"/>
    <property type="match status" value="1"/>
</dbReference>
<dbReference type="InterPro" id="IPR047854">
    <property type="entry name" value="RFC_lid"/>
</dbReference>
<dbReference type="GO" id="GO:0006281">
    <property type="term" value="P:DNA repair"/>
    <property type="evidence" value="ECO:0007669"/>
    <property type="project" value="InterPro"/>
</dbReference>
<organism evidence="10 11">
    <name type="scientific">Thelohanellus kitauei</name>
    <name type="common">Myxosporean</name>
    <dbReference type="NCBI Taxonomy" id="669202"/>
    <lineage>
        <taxon>Eukaryota</taxon>
        <taxon>Metazoa</taxon>
        <taxon>Cnidaria</taxon>
        <taxon>Myxozoa</taxon>
        <taxon>Myxosporea</taxon>
        <taxon>Bivalvulida</taxon>
        <taxon>Platysporina</taxon>
        <taxon>Myxobolidae</taxon>
        <taxon>Thelohanellus</taxon>
    </lineage>
</organism>
<name>A0A0C2JVM6_THEKT</name>
<evidence type="ECO:0000256" key="2">
    <source>
        <dbReference type="ARBA" id="ARBA00006116"/>
    </source>
</evidence>
<dbReference type="Pfam" id="PF25361">
    <property type="entry name" value="AAA_lid_RFC1"/>
    <property type="match status" value="1"/>
</dbReference>
<proteinExistence type="inferred from homology"/>
<protein>
    <recommendedName>
        <fullName evidence="3">Replication factor C subunit 1</fullName>
    </recommendedName>
</protein>
<dbReference type="GO" id="GO:0005524">
    <property type="term" value="F:ATP binding"/>
    <property type="evidence" value="ECO:0007669"/>
    <property type="project" value="UniProtKB-KW"/>
</dbReference>
<dbReference type="Pfam" id="PF00004">
    <property type="entry name" value="AAA"/>
    <property type="match status" value="1"/>
</dbReference>
<comment type="subcellular location">
    <subcellularLocation>
        <location evidence="1">Nucleus</location>
    </subcellularLocation>
</comment>
<dbReference type="SUPFAM" id="SSF52540">
    <property type="entry name" value="P-loop containing nucleoside triphosphate hydrolases"/>
    <property type="match status" value="1"/>
</dbReference>
<evidence type="ECO:0000256" key="1">
    <source>
        <dbReference type="ARBA" id="ARBA00004123"/>
    </source>
</evidence>
<sequence>MPRRSARQKQTEETSCDSERAPTQKQKRRTESKLYEKISKFSGQVDKDEDLAYMPPSASKNSKKTAQKCGRKRRNNDLDDFVIDDAPKKAKLSNPIDYEEKPKSKLPSFVQAMLREPPKLLGQREMPEGEKNCLAGLTFVITGILEFFERDDVTSLIQRYGGRITTAVSRKTTYLIVGREPGLSKMSKAKDLKIPILGEEQFYALISDTRQDIKSSEPKKTKVETRVNILQENELMKGERELWVDKYKPKDISEIVGQHGAKSPANKLIKWLTDWKKNRKSNTKNFFAGKEDGSLYKACLISGQPGVGKSTTASLVCKQLGYNILEMNASDTRNKSCLDKMLSTSLQGFWIEKLHKKLVVIIDEIDGMSGNEDRGGIQEIVALIKTTKIPIICICNDRMHQKIRSLSNHCFDLRFHKPRIEQIKAFIVKITTQEQLEIEPQAIDQLIVAAQNDIRAIINNLQMTASTKQVYCYDDTKSDLKTSTKDFKENLFDVAHKIFTKTNPLKFDIKQKSDLFFVDYSLVPLFVQENYLMTSNAYQE</sequence>
<comment type="similarity">
    <text evidence="2">Belongs to the activator 1 large subunit family.</text>
</comment>
<dbReference type="PIRSF" id="PIRSF036578">
    <property type="entry name" value="RFC1"/>
    <property type="match status" value="1"/>
</dbReference>
<keyword evidence="11" id="KW-1185">Reference proteome</keyword>
<dbReference type="Pfam" id="PF00533">
    <property type="entry name" value="BRCT"/>
    <property type="match status" value="1"/>
</dbReference>
<dbReference type="PROSITE" id="PS50172">
    <property type="entry name" value="BRCT"/>
    <property type="match status" value="1"/>
</dbReference>
<dbReference type="FunFam" id="1.10.8.60:FF:000021">
    <property type="entry name" value="Replication factor C subunit 1"/>
    <property type="match status" value="1"/>
</dbReference>
<dbReference type="CDD" id="cd00009">
    <property type="entry name" value="AAA"/>
    <property type="match status" value="1"/>
</dbReference>
<dbReference type="GO" id="GO:0006260">
    <property type="term" value="P:DNA replication"/>
    <property type="evidence" value="ECO:0007669"/>
    <property type="project" value="UniProtKB-KW"/>
</dbReference>
<dbReference type="EMBL" id="JWZT01000806">
    <property type="protein sequence ID" value="KII73478.1"/>
    <property type="molecule type" value="Genomic_DNA"/>
</dbReference>
<accession>A0A0C2JVM6</accession>
<dbReference type="InterPro" id="IPR008921">
    <property type="entry name" value="DNA_pol3_clamp-load_cplx_C"/>
</dbReference>
<dbReference type="PANTHER" id="PTHR23389:SF6">
    <property type="entry name" value="REPLICATION FACTOR C SUBUNIT 1"/>
    <property type="match status" value="1"/>
</dbReference>
<dbReference type="InterPro" id="IPR003593">
    <property type="entry name" value="AAA+_ATPase"/>
</dbReference>
<keyword evidence="5" id="KW-0547">Nucleotide-binding</keyword>
<keyword evidence="6" id="KW-0067">ATP-binding</keyword>
<dbReference type="OrthoDB" id="446168at2759"/>